<reference evidence="2 3" key="1">
    <citation type="submission" date="2020-08" db="EMBL/GenBank/DDBJ databases">
        <title>Sequencing the genomes of 1000 actinobacteria strains.</title>
        <authorList>
            <person name="Klenk H.-P."/>
        </authorList>
    </citation>
    <scope>NUCLEOTIDE SEQUENCE [LARGE SCALE GENOMIC DNA]</scope>
    <source>
        <strain evidence="2 3">DSM 45809</strain>
    </source>
</reference>
<dbReference type="Gene3D" id="3.30.450.40">
    <property type="match status" value="1"/>
</dbReference>
<sequence length="178" mass="18911">MTTITPSELFDRLGEPARIQQIARYDVFDPTLQARLDAVAAHTADLLHAPVSMSSVVLDSSQFIIGQHGVPAWIGEVQGTPAEWALCTHTVLAGKPYCITDGTTDPLHAVNPIFAIAPIRSYAGVPLSDDSGHVLGAHCVIDVIPRTFSEHDIAVLTAGAAETMRLLAEHRTAPTAAT</sequence>
<dbReference type="EMBL" id="JACHNB010000001">
    <property type="protein sequence ID" value="MBB4744009.1"/>
    <property type="molecule type" value="Genomic_DNA"/>
</dbReference>
<gene>
    <name evidence="2" type="ORF">BJY16_007468</name>
</gene>
<dbReference type="PANTHER" id="PTHR43102:SF2">
    <property type="entry name" value="GAF DOMAIN-CONTAINING PROTEIN"/>
    <property type="match status" value="1"/>
</dbReference>
<dbReference type="PANTHER" id="PTHR43102">
    <property type="entry name" value="SLR1143 PROTEIN"/>
    <property type="match status" value="1"/>
</dbReference>
<dbReference type="RefSeq" id="WP_185044230.1">
    <property type="nucleotide sequence ID" value="NZ_BAABFG010000005.1"/>
</dbReference>
<name>A0A7W7H4W3_9ACTN</name>
<dbReference type="InterPro" id="IPR003018">
    <property type="entry name" value="GAF"/>
</dbReference>
<organism evidence="2 3">
    <name type="scientific">Actinoplanes octamycinicus</name>
    <dbReference type="NCBI Taxonomy" id="135948"/>
    <lineage>
        <taxon>Bacteria</taxon>
        <taxon>Bacillati</taxon>
        <taxon>Actinomycetota</taxon>
        <taxon>Actinomycetes</taxon>
        <taxon>Micromonosporales</taxon>
        <taxon>Micromonosporaceae</taxon>
        <taxon>Actinoplanes</taxon>
    </lineage>
</organism>
<dbReference type="Proteomes" id="UP000546162">
    <property type="component" value="Unassembled WGS sequence"/>
</dbReference>
<keyword evidence="3" id="KW-1185">Reference proteome</keyword>
<feature type="domain" description="GAF" evidence="1">
    <location>
        <begin position="31"/>
        <end position="177"/>
    </location>
</feature>
<evidence type="ECO:0000313" key="2">
    <source>
        <dbReference type="EMBL" id="MBB4744009.1"/>
    </source>
</evidence>
<dbReference type="InterPro" id="IPR029016">
    <property type="entry name" value="GAF-like_dom_sf"/>
</dbReference>
<evidence type="ECO:0000313" key="3">
    <source>
        <dbReference type="Proteomes" id="UP000546162"/>
    </source>
</evidence>
<dbReference type="Pfam" id="PF01590">
    <property type="entry name" value="GAF"/>
    <property type="match status" value="1"/>
</dbReference>
<evidence type="ECO:0000259" key="1">
    <source>
        <dbReference type="SMART" id="SM00065"/>
    </source>
</evidence>
<dbReference type="SUPFAM" id="SSF55781">
    <property type="entry name" value="GAF domain-like"/>
    <property type="match status" value="1"/>
</dbReference>
<dbReference type="SMART" id="SM00065">
    <property type="entry name" value="GAF"/>
    <property type="match status" value="1"/>
</dbReference>
<dbReference type="AlphaFoldDB" id="A0A7W7H4W3"/>
<comment type="caution">
    <text evidence="2">The sequence shown here is derived from an EMBL/GenBank/DDBJ whole genome shotgun (WGS) entry which is preliminary data.</text>
</comment>
<protein>
    <submittedName>
        <fullName evidence="2">GAF domain-containing protein</fullName>
    </submittedName>
</protein>
<proteinExistence type="predicted"/>
<accession>A0A7W7H4W3</accession>